<gene>
    <name evidence="5" type="ORF">D1866_09985</name>
    <name evidence="4" type="ORF">GFB69_01425</name>
</gene>
<dbReference type="SUPFAM" id="SSF55031">
    <property type="entry name" value="Bacterial exopeptidase dimerisation domain"/>
    <property type="match status" value="1"/>
</dbReference>
<dbReference type="Gene3D" id="3.40.630.10">
    <property type="entry name" value="Zn peptidases"/>
    <property type="match status" value="1"/>
</dbReference>
<evidence type="ECO:0000256" key="2">
    <source>
        <dbReference type="PIRSR" id="PIRSR005962-1"/>
    </source>
</evidence>
<dbReference type="EMBL" id="WHYS01000001">
    <property type="protein sequence ID" value="MQL54451.1"/>
    <property type="molecule type" value="Genomic_DNA"/>
</dbReference>
<dbReference type="InterPro" id="IPR011650">
    <property type="entry name" value="Peptidase_M20_dimer"/>
</dbReference>
<protein>
    <submittedName>
        <fullName evidence="5">Amidohydrolase</fullName>
    </submittedName>
</protein>
<feature type="binding site" evidence="2">
    <location>
        <position position="142"/>
    </location>
    <ligand>
        <name>Mn(2+)</name>
        <dbReference type="ChEBI" id="CHEBI:29035"/>
        <label>2</label>
    </ligand>
</feature>
<keyword evidence="2" id="KW-0479">Metal-binding</keyword>
<dbReference type="PANTHER" id="PTHR11014:SF63">
    <property type="entry name" value="METALLOPEPTIDASE, PUTATIVE (AFU_ORTHOLOGUE AFUA_6G09600)-RELATED"/>
    <property type="match status" value="1"/>
</dbReference>
<feature type="binding site" evidence="2">
    <location>
        <position position="166"/>
    </location>
    <ligand>
        <name>Mn(2+)</name>
        <dbReference type="ChEBI" id="CHEBI:29035"/>
        <label>2</label>
    </ligand>
</feature>
<name>A0A650CWS9_ACIAM</name>
<feature type="binding site" evidence="2">
    <location>
        <position position="108"/>
    </location>
    <ligand>
        <name>Mn(2+)</name>
        <dbReference type="ChEBI" id="CHEBI:29035"/>
        <label>2</label>
    </ligand>
</feature>
<dbReference type="Gene3D" id="3.30.70.360">
    <property type="match status" value="1"/>
</dbReference>
<dbReference type="Pfam" id="PF01546">
    <property type="entry name" value="Peptidase_M20"/>
    <property type="match status" value="1"/>
</dbReference>
<evidence type="ECO:0000313" key="4">
    <source>
        <dbReference type="EMBL" id="MQL54451.1"/>
    </source>
</evidence>
<dbReference type="SUPFAM" id="SSF53187">
    <property type="entry name" value="Zn-dependent exopeptidases"/>
    <property type="match status" value="1"/>
</dbReference>
<dbReference type="GO" id="GO:0046872">
    <property type="term" value="F:metal ion binding"/>
    <property type="evidence" value="ECO:0007669"/>
    <property type="project" value="UniProtKB-KW"/>
</dbReference>
<comment type="cofactor">
    <cofactor evidence="2">
        <name>Mn(2+)</name>
        <dbReference type="ChEBI" id="CHEBI:29035"/>
    </cofactor>
    <text evidence="2">The Mn(2+) ion enhances activity.</text>
</comment>
<evidence type="ECO:0000256" key="1">
    <source>
        <dbReference type="ARBA" id="ARBA00022801"/>
    </source>
</evidence>
<sequence length="408" mass="45091">MNIEEIAEKLLKDSESIENDVITIRRILHENPELPFQETNTSRLIEEKLRSLGIQTRRLSTTVIGLIDSGKPGKTVALRVQISALPITEKTNLQFSSKSPGIMHACGHDANVAMLLGAAQLLVKNKDLLSGKVKLIFQAGEEEDLGAKEVISNHELDDVDYVFGLHVSPFIPSGFFATRKGALMPSSSNFKIRVKGLGGHVSSPHTTLDPIFISAQIVNLLHGLTSRIVNPLDGFTLSITSIHSGTKSNIIPDEAVMEGTIRGFDVFTIEKVKSKIKSLVDSLCKSFNADCEVVFSDNCPPLINYPEITSMAMDILNNLRRPIVEIEPVMLADDFSRYLQLKPGCYIFIGTRNLEKGCIYPTHSPMFKLDENILKYGSAALALLAISFSKEENIAKMVEERNKYYGKN</sequence>
<dbReference type="NCBIfam" id="NF040868">
    <property type="entry name" value="carboxypep_CpsA"/>
    <property type="match status" value="1"/>
</dbReference>
<keyword evidence="2" id="KW-0464">Manganese</keyword>
<dbReference type="Proteomes" id="UP000426328">
    <property type="component" value="Chromosome"/>
</dbReference>
<proteinExistence type="predicted"/>
<dbReference type="GeneID" id="42780065"/>
<evidence type="ECO:0000313" key="5">
    <source>
        <dbReference type="EMBL" id="QGR22270.1"/>
    </source>
</evidence>
<reference evidence="5 6" key="2">
    <citation type="submission" date="2019-10" db="EMBL/GenBank/DDBJ databases">
        <title>Genome Sequences from Six Type Strain Members of the Archaeal Family Sulfolobaceae: Acidianus ambivalens, Acidianus infernus, Metallosphaera prunae, Stygiolobus azoricus, Sulfolobus metallicus, and Sulfurisphaera ohwakuensis.</title>
        <authorList>
            <person name="Counts J.A."/>
            <person name="Kelly R.M."/>
        </authorList>
    </citation>
    <scope>NUCLEOTIDE SEQUENCE [LARGE SCALE GENOMIC DNA]</scope>
    <source>
        <strain evidence="5 6">LEI 10</strain>
    </source>
</reference>
<dbReference type="InterPro" id="IPR017439">
    <property type="entry name" value="Amidohydrolase"/>
</dbReference>
<evidence type="ECO:0000313" key="7">
    <source>
        <dbReference type="Proteomes" id="UP000474054"/>
    </source>
</evidence>
<dbReference type="InterPro" id="IPR002933">
    <property type="entry name" value="Peptidase_M20"/>
</dbReference>
<evidence type="ECO:0000259" key="3">
    <source>
        <dbReference type="Pfam" id="PF07687"/>
    </source>
</evidence>
<dbReference type="InterPro" id="IPR053493">
    <property type="entry name" value="Thermostable_CP"/>
</dbReference>
<dbReference type="Proteomes" id="UP000474054">
    <property type="component" value="Unassembled WGS sequence"/>
</dbReference>
<reference evidence="4 7" key="1">
    <citation type="submission" date="2019-10" db="EMBL/GenBank/DDBJ databases">
        <title>Comparative genomics of sulfur disproportionating microorganisms.</title>
        <authorList>
            <person name="Ward L.M."/>
            <person name="Bertran E."/>
            <person name="Johnston D."/>
        </authorList>
    </citation>
    <scope>NUCLEOTIDE SEQUENCE [LARGE SCALE GENOMIC DNA]</scope>
    <source>
        <strain evidence="4 7">DSM 3772</strain>
    </source>
</reference>
<feature type="binding site" evidence="2">
    <location>
        <position position="363"/>
    </location>
    <ligand>
        <name>Mn(2+)</name>
        <dbReference type="ChEBI" id="CHEBI:29035"/>
        <label>2</label>
    </ligand>
</feature>
<dbReference type="NCBIfam" id="TIGR01891">
    <property type="entry name" value="amidohydrolases"/>
    <property type="match status" value="1"/>
</dbReference>
<organism evidence="5 6">
    <name type="scientific">Acidianus ambivalens</name>
    <name type="common">Desulfurolobus ambivalens</name>
    <dbReference type="NCBI Taxonomy" id="2283"/>
    <lineage>
        <taxon>Archaea</taxon>
        <taxon>Thermoproteota</taxon>
        <taxon>Thermoprotei</taxon>
        <taxon>Sulfolobales</taxon>
        <taxon>Sulfolobaceae</taxon>
        <taxon>Acidianus</taxon>
    </lineage>
</organism>
<dbReference type="Pfam" id="PF07687">
    <property type="entry name" value="M20_dimer"/>
    <property type="match status" value="1"/>
</dbReference>
<keyword evidence="6" id="KW-1185">Reference proteome</keyword>
<feature type="binding site" evidence="2">
    <location>
        <position position="106"/>
    </location>
    <ligand>
        <name>Mn(2+)</name>
        <dbReference type="ChEBI" id="CHEBI:29035"/>
        <label>2</label>
    </ligand>
</feature>
<accession>A0A650CWS9</accession>
<dbReference type="GO" id="GO:0016787">
    <property type="term" value="F:hydrolase activity"/>
    <property type="evidence" value="ECO:0007669"/>
    <property type="project" value="UniProtKB-KW"/>
</dbReference>
<evidence type="ECO:0000313" key="6">
    <source>
        <dbReference type="Proteomes" id="UP000426328"/>
    </source>
</evidence>
<dbReference type="InterPro" id="IPR036264">
    <property type="entry name" value="Bact_exopeptidase_dim_dom"/>
</dbReference>
<dbReference type="AlphaFoldDB" id="A0A650CWS9"/>
<dbReference type="RefSeq" id="WP_152939548.1">
    <property type="nucleotide sequence ID" value="NZ_CP045482.1"/>
</dbReference>
<dbReference type="EMBL" id="CP045482">
    <property type="protein sequence ID" value="QGR22270.1"/>
    <property type="molecule type" value="Genomic_DNA"/>
</dbReference>
<dbReference type="PANTHER" id="PTHR11014">
    <property type="entry name" value="PEPTIDASE M20 FAMILY MEMBER"/>
    <property type="match status" value="1"/>
</dbReference>
<feature type="domain" description="Peptidase M20 dimerisation" evidence="3">
    <location>
        <begin position="188"/>
        <end position="285"/>
    </location>
</feature>
<dbReference type="KEGG" id="aamb:D1866_09985"/>
<keyword evidence="1 5" id="KW-0378">Hydrolase</keyword>
<dbReference type="PIRSF" id="PIRSF005962">
    <property type="entry name" value="Pept_M20D_amidohydro"/>
    <property type="match status" value="1"/>
</dbReference>
<dbReference type="FunFam" id="3.30.70.360:FF:000001">
    <property type="entry name" value="N-acetyldiaminopimelate deacetylase"/>
    <property type="match status" value="1"/>
</dbReference>